<feature type="region of interest" description="Disordered" evidence="3">
    <location>
        <begin position="38"/>
        <end position="83"/>
    </location>
</feature>
<evidence type="ECO:0000313" key="6">
    <source>
        <dbReference type="EMBL" id="KAF2753251.1"/>
    </source>
</evidence>
<dbReference type="Pfam" id="PF17675">
    <property type="entry name" value="APG6_N"/>
    <property type="match status" value="1"/>
</dbReference>
<evidence type="ECO:0000259" key="4">
    <source>
        <dbReference type="Pfam" id="PF04111"/>
    </source>
</evidence>
<dbReference type="PANTHER" id="PTHR12768">
    <property type="entry name" value="BECLIN 1"/>
    <property type="match status" value="1"/>
</dbReference>
<dbReference type="InterPro" id="IPR038274">
    <property type="entry name" value="Atg6/Beclin_C_sf"/>
</dbReference>
<reference evidence="6" key="1">
    <citation type="journal article" date="2020" name="Stud. Mycol.">
        <title>101 Dothideomycetes genomes: a test case for predicting lifestyles and emergence of pathogens.</title>
        <authorList>
            <person name="Haridas S."/>
            <person name="Albert R."/>
            <person name="Binder M."/>
            <person name="Bloem J."/>
            <person name="Labutti K."/>
            <person name="Salamov A."/>
            <person name="Andreopoulos B."/>
            <person name="Baker S."/>
            <person name="Barry K."/>
            <person name="Bills G."/>
            <person name="Bluhm B."/>
            <person name="Cannon C."/>
            <person name="Castanera R."/>
            <person name="Culley D."/>
            <person name="Daum C."/>
            <person name="Ezra D."/>
            <person name="Gonzalez J."/>
            <person name="Henrissat B."/>
            <person name="Kuo A."/>
            <person name="Liang C."/>
            <person name="Lipzen A."/>
            <person name="Lutzoni F."/>
            <person name="Magnuson J."/>
            <person name="Mondo S."/>
            <person name="Nolan M."/>
            <person name="Ohm R."/>
            <person name="Pangilinan J."/>
            <person name="Park H.-J."/>
            <person name="Ramirez L."/>
            <person name="Alfaro M."/>
            <person name="Sun H."/>
            <person name="Tritt A."/>
            <person name="Yoshinaga Y."/>
            <person name="Zwiers L.-H."/>
            <person name="Turgeon B."/>
            <person name="Goodwin S."/>
            <person name="Spatafora J."/>
            <person name="Crous P."/>
            <person name="Grigoriev I."/>
        </authorList>
    </citation>
    <scope>NUCLEOTIDE SEQUENCE</scope>
    <source>
        <strain evidence="6">CBS 121739</strain>
    </source>
</reference>
<dbReference type="InterPro" id="IPR041691">
    <property type="entry name" value="Atg6/beclin_CC"/>
</dbReference>
<dbReference type="FunFam" id="1.10.418.40:FF:000005">
    <property type="entry name" value="Autophagy protein Apg6, putative"/>
    <property type="match status" value="1"/>
</dbReference>
<feature type="coiled-coil region" evidence="2">
    <location>
        <begin position="219"/>
        <end position="256"/>
    </location>
</feature>
<dbReference type="InterPro" id="IPR040455">
    <property type="entry name" value="Atg6_BARA"/>
</dbReference>
<sequence length="498" mass="56272">MQCQKCRQPVHIDGSLDNLNAAAFKLLIDSSAVLTENGSLRSRQARPTYSQDRRSEYEKASQPSRSPIFKRSLPHRSNHGSEKYTLTADGPGMSFVMLSESQVETHTAEREGESTIKTSDAIQDATNLKHRGNEVEMSSQRMDKTSRLFEILSARSDIDHPICTECTELLVAGLQKRLGHTTRERDAYVEFLRNANVDIPSEEEIKQAQEALGAMSVRETTAIAELEKLESEKAALDLELQVLDDESEKLNIAEEEFWRERNAFAAAFSEFKSQRDAINTKYNHDSKQLERLQRTNVFNDTFNIGHDNYFGTINGLRLGRLSNHPVEWPEINAAWGQTCLLLATVADRLSFKFQNYRLVPMGSTSIIVKVEYLQSKSTNDPSHPAKPKETSLELFSHGDMPLGLGGLWHKKFDNAMIAFLECLRQIGDSVTASPVPDNRVSLKLPYEIKKDKIHDTSIKFSFSSEENWTKACKYVLTCCKYLLAHASNLHNPPQQQIS</sequence>
<dbReference type="GO" id="GO:0034272">
    <property type="term" value="C:phosphatidylinositol 3-kinase complex, class III, type II"/>
    <property type="evidence" value="ECO:0007669"/>
    <property type="project" value="TreeGrafter"/>
</dbReference>
<comment type="similarity">
    <text evidence="1">Belongs to the beclin family.</text>
</comment>
<dbReference type="Gene3D" id="1.10.418.40">
    <property type="entry name" value="Autophagy protein 6/Beclin 1"/>
    <property type="match status" value="1"/>
</dbReference>
<accession>A0A6A6VVH9</accession>
<name>A0A6A6VVH9_9PEZI</name>
<dbReference type="Proteomes" id="UP000799437">
    <property type="component" value="Unassembled WGS sequence"/>
</dbReference>
<proteinExistence type="inferred from homology"/>
<dbReference type="GeneID" id="54488742"/>
<dbReference type="GO" id="GO:0006995">
    <property type="term" value="P:cellular response to nitrogen starvation"/>
    <property type="evidence" value="ECO:0007669"/>
    <property type="project" value="TreeGrafter"/>
</dbReference>
<dbReference type="AlphaFoldDB" id="A0A6A6VVH9"/>
<keyword evidence="2" id="KW-0175">Coiled coil</keyword>
<dbReference type="GO" id="GO:0034271">
    <property type="term" value="C:phosphatidylinositol 3-kinase complex, class III, type I"/>
    <property type="evidence" value="ECO:0007669"/>
    <property type="project" value="TreeGrafter"/>
</dbReference>
<evidence type="ECO:0000256" key="1">
    <source>
        <dbReference type="ARBA" id="ARBA00005965"/>
    </source>
</evidence>
<dbReference type="GO" id="GO:0000407">
    <property type="term" value="C:phagophore assembly site"/>
    <property type="evidence" value="ECO:0007669"/>
    <property type="project" value="TreeGrafter"/>
</dbReference>
<evidence type="ECO:0000256" key="3">
    <source>
        <dbReference type="SAM" id="MobiDB-lite"/>
    </source>
</evidence>
<dbReference type="Pfam" id="PF04111">
    <property type="entry name" value="APG6"/>
    <property type="match status" value="1"/>
</dbReference>
<dbReference type="Gene3D" id="6.10.250.3110">
    <property type="match status" value="1"/>
</dbReference>
<evidence type="ECO:0000256" key="2">
    <source>
        <dbReference type="SAM" id="Coils"/>
    </source>
</evidence>
<dbReference type="GO" id="GO:0000045">
    <property type="term" value="P:autophagosome assembly"/>
    <property type="evidence" value="ECO:0007669"/>
    <property type="project" value="TreeGrafter"/>
</dbReference>
<protein>
    <submittedName>
        <fullName evidence="6">APG6-domain-containing protein</fullName>
    </submittedName>
</protein>
<evidence type="ECO:0000313" key="7">
    <source>
        <dbReference type="Proteomes" id="UP000799437"/>
    </source>
</evidence>
<dbReference type="InterPro" id="IPR007243">
    <property type="entry name" value="Atg6/Beclin"/>
</dbReference>
<gene>
    <name evidence="6" type="ORF">EJ05DRAFT_505259</name>
</gene>
<feature type="domain" description="Atg6/beclin coiled-coil" evidence="5">
    <location>
        <begin position="161"/>
        <end position="289"/>
    </location>
</feature>
<feature type="domain" description="Atg6 BARA" evidence="4">
    <location>
        <begin position="292"/>
        <end position="488"/>
    </location>
</feature>
<dbReference type="GO" id="GO:0030674">
    <property type="term" value="F:protein-macromolecule adaptor activity"/>
    <property type="evidence" value="ECO:0007669"/>
    <property type="project" value="TreeGrafter"/>
</dbReference>
<dbReference type="GO" id="GO:0043548">
    <property type="term" value="F:phosphatidylinositol 3-kinase binding"/>
    <property type="evidence" value="ECO:0007669"/>
    <property type="project" value="TreeGrafter"/>
</dbReference>
<evidence type="ECO:0000259" key="5">
    <source>
        <dbReference type="Pfam" id="PF17675"/>
    </source>
</evidence>
<organism evidence="6 7">
    <name type="scientific">Pseudovirgaria hyperparasitica</name>
    <dbReference type="NCBI Taxonomy" id="470096"/>
    <lineage>
        <taxon>Eukaryota</taxon>
        <taxon>Fungi</taxon>
        <taxon>Dikarya</taxon>
        <taxon>Ascomycota</taxon>
        <taxon>Pezizomycotina</taxon>
        <taxon>Dothideomycetes</taxon>
        <taxon>Dothideomycetes incertae sedis</taxon>
        <taxon>Acrospermales</taxon>
        <taxon>Acrospermaceae</taxon>
        <taxon>Pseudovirgaria</taxon>
    </lineage>
</organism>
<dbReference type="EMBL" id="ML996585">
    <property type="protein sequence ID" value="KAF2753251.1"/>
    <property type="molecule type" value="Genomic_DNA"/>
</dbReference>
<feature type="compositionally biased region" description="Polar residues" evidence="3">
    <location>
        <begin position="38"/>
        <end position="50"/>
    </location>
</feature>
<dbReference type="GO" id="GO:0045324">
    <property type="term" value="P:late endosome to vacuole transport"/>
    <property type="evidence" value="ECO:0007669"/>
    <property type="project" value="TreeGrafter"/>
</dbReference>
<dbReference type="OrthoDB" id="20368at2759"/>
<keyword evidence="7" id="KW-1185">Reference proteome</keyword>
<dbReference type="PANTHER" id="PTHR12768:SF4">
    <property type="entry name" value="BECLIN-1"/>
    <property type="match status" value="1"/>
</dbReference>
<dbReference type="GO" id="GO:0000423">
    <property type="term" value="P:mitophagy"/>
    <property type="evidence" value="ECO:0007669"/>
    <property type="project" value="TreeGrafter"/>
</dbReference>
<dbReference type="RefSeq" id="XP_033595702.1">
    <property type="nucleotide sequence ID" value="XM_033747688.1"/>
</dbReference>